<evidence type="ECO:0000256" key="5">
    <source>
        <dbReference type="ARBA" id="ARBA00023136"/>
    </source>
</evidence>
<dbReference type="AlphaFoldDB" id="A0A346ACS7"/>
<evidence type="ECO:0000256" key="2">
    <source>
        <dbReference type="ARBA" id="ARBA00022519"/>
    </source>
</evidence>
<dbReference type="Pfam" id="PF07429">
    <property type="entry name" value="Glyco_transf_56"/>
    <property type="match status" value="1"/>
</dbReference>
<dbReference type="InterPro" id="IPR009993">
    <property type="entry name" value="WecF"/>
</dbReference>
<sequence>MRKKILHLACLDKFIPGFIDILKRNFTDETHTVITFGDISQYHYEQTQTMFNCRRVNSFRSIFKIIKCLHNNDKVILHGLFSPHLVAMLCFMPWLHHKCLWVIWGGDLYYHELPVKNARYRVMELFRYFLISRLDGFITYIEGDYHKAQQWYNAKGHRYDCIMYKSNIYNGGYLDLSRLTRKYAENTTKVSLLVGNSADVTNNHQRIFDKLVKLDVNNHVDKIYCPLSYGDFAYAEQIKQQGEAMFGDKFHALMDFMSLDEYNKILDEVDIAVFAHNRQQAMGNAINLLGRGKTLYMCADTSSYDLFTKLDIKVFSLDNLELKPQEPKISLSNNEKIRNYFSEDNLVKQLKEIFS</sequence>
<evidence type="ECO:0000256" key="1">
    <source>
        <dbReference type="ARBA" id="ARBA00022475"/>
    </source>
</evidence>
<proteinExistence type="predicted"/>
<dbReference type="GO" id="GO:0008417">
    <property type="term" value="F:fucosyltransferase activity"/>
    <property type="evidence" value="ECO:0007669"/>
    <property type="project" value="InterPro"/>
</dbReference>
<evidence type="ECO:0000256" key="3">
    <source>
        <dbReference type="ARBA" id="ARBA00022676"/>
    </source>
</evidence>
<accession>A0A346ACS7</accession>
<dbReference type="GO" id="GO:0009246">
    <property type="term" value="P:enterobacterial common antigen biosynthetic process"/>
    <property type="evidence" value="ECO:0007669"/>
    <property type="project" value="InterPro"/>
</dbReference>
<reference evidence="6" key="1">
    <citation type="submission" date="2018-06" db="EMBL/GenBank/DDBJ databases">
        <title>Genetic diversity of the Aeromonas Hydrophila O antigens and development of a suspension array for serotype detection.</title>
        <authorList>
            <person name="Cao H."/>
            <person name="Liu B."/>
        </authorList>
    </citation>
    <scope>NUCLEOTIDE SEQUENCE</scope>
    <source>
        <strain evidence="6">G5385</strain>
    </source>
</reference>
<gene>
    <name evidence="6" type="primary">gt1</name>
</gene>
<keyword evidence="4 6" id="KW-0808">Transferase</keyword>
<keyword evidence="2" id="KW-0997">Cell inner membrane</keyword>
<keyword evidence="3" id="KW-0328">Glycosyltransferase</keyword>
<keyword evidence="5" id="KW-0472">Membrane</keyword>
<dbReference type="EMBL" id="MH449682">
    <property type="protein sequence ID" value="AXL05039.1"/>
    <property type="molecule type" value="Genomic_DNA"/>
</dbReference>
<evidence type="ECO:0000313" key="6">
    <source>
        <dbReference type="EMBL" id="AXL05039.1"/>
    </source>
</evidence>
<evidence type="ECO:0000256" key="4">
    <source>
        <dbReference type="ARBA" id="ARBA00022679"/>
    </source>
</evidence>
<name>A0A346ACS7_AERHY</name>
<protein>
    <submittedName>
        <fullName evidence="6">Glycosyltransferase</fullName>
    </submittedName>
</protein>
<organism evidence="6">
    <name type="scientific">Aeromonas hydrophila</name>
    <dbReference type="NCBI Taxonomy" id="644"/>
    <lineage>
        <taxon>Bacteria</taxon>
        <taxon>Pseudomonadati</taxon>
        <taxon>Pseudomonadota</taxon>
        <taxon>Gammaproteobacteria</taxon>
        <taxon>Aeromonadales</taxon>
        <taxon>Aeromonadaceae</taxon>
        <taxon>Aeromonas</taxon>
    </lineage>
</organism>
<keyword evidence="1" id="KW-1003">Cell membrane</keyword>